<evidence type="ECO:0008006" key="3">
    <source>
        <dbReference type="Google" id="ProtNLM"/>
    </source>
</evidence>
<organism evidence="1 2">
    <name type="scientific">Formimonas warabiya</name>
    <dbReference type="NCBI Taxonomy" id="1761012"/>
    <lineage>
        <taxon>Bacteria</taxon>
        <taxon>Bacillati</taxon>
        <taxon>Bacillota</taxon>
        <taxon>Clostridia</taxon>
        <taxon>Eubacteriales</taxon>
        <taxon>Peptococcaceae</taxon>
        <taxon>Candidatus Formimonas</taxon>
    </lineage>
</organism>
<protein>
    <recommendedName>
        <fullName evidence="3">Type I-B CRISPR-associated protein Cas8b/Csh1</fullName>
    </recommendedName>
</protein>
<evidence type="ECO:0000313" key="2">
    <source>
        <dbReference type="Proteomes" id="UP000323521"/>
    </source>
</evidence>
<proteinExistence type="predicted"/>
<dbReference type="Proteomes" id="UP000323521">
    <property type="component" value="Chromosome"/>
</dbReference>
<dbReference type="AlphaFoldDB" id="A0A3G1KY60"/>
<gene>
    <name evidence="1" type="ORF">DCMF_24095</name>
</gene>
<evidence type="ECO:0000313" key="1">
    <source>
        <dbReference type="EMBL" id="ATW27424.1"/>
    </source>
</evidence>
<keyword evidence="2" id="KW-1185">Reference proteome</keyword>
<reference evidence="1 2" key="1">
    <citation type="submission" date="2016-10" db="EMBL/GenBank/DDBJ databases">
        <title>Complete Genome Sequence of Peptococcaceae strain DCMF.</title>
        <authorList>
            <person name="Edwards R.J."/>
            <person name="Holland S.I."/>
            <person name="Deshpande N.P."/>
            <person name="Wong Y.K."/>
            <person name="Ertan H."/>
            <person name="Manefield M."/>
            <person name="Russell T.L."/>
            <person name="Lee M.J."/>
        </authorList>
    </citation>
    <scope>NUCLEOTIDE SEQUENCE [LARGE SCALE GENOMIC DNA]</scope>
    <source>
        <strain evidence="1 2">DCMF</strain>
    </source>
</reference>
<dbReference type="EMBL" id="CP017634">
    <property type="protein sequence ID" value="ATW27424.1"/>
    <property type="molecule type" value="Genomic_DNA"/>
</dbReference>
<name>A0A3G1KY60_FORW1</name>
<sequence>MERGESEIVEMKFTKLGHFWFDSGLVGLIKMVEQVGSSDIAVRLNDQEYVLTGKAEDVQSVLEKAYDLLTEKFYNLSSQKQKEEKTSYNFFYDSRTDCFKSFPKRKSVGIAEVIYNKAARPTGSMVKWEKKEKRNVNFAGKVVRRTRGILPDEFRHLQARLDDFLDSNGLDVTTAGLLVDGPNAVKPNVKIKVDDQNSKGICYLCGEESGILDEANQTVFPLITGSSGVLSFNSAAGKPEKVCWKCALLGKFVPATGFYLSAGEHLFAFLPYSLSLEKMCTVYDALQAAKYDDPSLYRNFQHPLGGYYQHPFEVTVAFLYTLYGKILLQEKADAAHEDTYFAELDLDKFFDITLAKAPLEFVVVHTKDEGSTFAGKMVWPFKETVYFFKLVREIEVRTNTSIKEIFAYLVDYSQSKNENKTLTRNRVCERILKKQTILDLVEKHVFHADLTYFKPLLDMLLIYELLIKEENAMFKDEQETAVTLGRNVGMAVGKSSGGKKGDLFALRKSRRKVDFLEQLNRLQFKLGNDFIVPADVYTGKLTDENFQEFKQFCMVAALNSYNYAKNGPNKEKKKEDNK</sequence>
<accession>A0A3G1KY60</accession>
<dbReference type="KEGG" id="fwa:DCMF_24095"/>